<gene>
    <name evidence="2" type="ORF">GCM10012280_24650</name>
</gene>
<dbReference type="Pfam" id="PF01547">
    <property type="entry name" value="SBP_bac_1"/>
    <property type="match status" value="1"/>
</dbReference>
<reference evidence="2" key="1">
    <citation type="journal article" date="2014" name="Int. J. Syst. Evol. Microbiol.">
        <title>Complete genome sequence of Corynebacterium casei LMG S-19264T (=DSM 44701T), isolated from a smear-ripened cheese.</title>
        <authorList>
            <consortium name="US DOE Joint Genome Institute (JGI-PGF)"/>
            <person name="Walter F."/>
            <person name="Albersmeier A."/>
            <person name="Kalinowski J."/>
            <person name="Ruckert C."/>
        </authorList>
    </citation>
    <scope>NUCLEOTIDE SEQUENCE</scope>
    <source>
        <strain evidence="2">CGMCC 4.7201</strain>
    </source>
</reference>
<dbReference type="SUPFAM" id="SSF53850">
    <property type="entry name" value="Periplasmic binding protein-like II"/>
    <property type="match status" value="1"/>
</dbReference>
<dbReference type="PROSITE" id="PS51257">
    <property type="entry name" value="PROKAR_LIPOPROTEIN"/>
    <property type="match status" value="1"/>
</dbReference>
<feature type="signal peptide" evidence="1">
    <location>
        <begin position="1"/>
        <end position="23"/>
    </location>
</feature>
<name>A0A918DXT6_9ACTN</name>
<dbReference type="PANTHER" id="PTHR43649">
    <property type="entry name" value="ARABINOSE-BINDING PROTEIN-RELATED"/>
    <property type="match status" value="1"/>
</dbReference>
<feature type="chain" id="PRO_5039372634" evidence="1">
    <location>
        <begin position="24"/>
        <end position="428"/>
    </location>
</feature>
<dbReference type="EMBL" id="BMMS01000009">
    <property type="protein sequence ID" value="GGO87053.1"/>
    <property type="molecule type" value="Genomic_DNA"/>
</dbReference>
<evidence type="ECO:0000313" key="3">
    <source>
        <dbReference type="Proteomes" id="UP000641932"/>
    </source>
</evidence>
<protein>
    <submittedName>
        <fullName evidence="2">Solute-binding protein</fullName>
    </submittedName>
</protein>
<dbReference type="Proteomes" id="UP000641932">
    <property type="component" value="Unassembled WGS sequence"/>
</dbReference>
<sequence length="428" mass="46274">MQRRLIGLTAVVFAGALTLTACGTGTGSSGSVTLKLVAADYGSTPESSSKKYWDSLAKDFTAQHPDIKIDVHVVSWNTIDQKVAAMLDRGDVPDILQTGSYADFAAKGMLYSADDLLPIPVQSDFIPSLADAGDVKGVQYGIPFVSSSRMFFYNTKLFEKAGITTGAPRTWVELKADALKLKAAGVEMPYGLPMGPEEAQAETMMWLLGGEGDYTDQTGSYTLDSEQNIKALQWVKDNLVTPGLAGSDPAKTNRQDVFDKFLKGKVGMLNGHPTLTEAARKAGIKYKLAPIPGKGAALSETLGVADWMMGFKKNGHRDQIGEFLAFAYNQKNTVDFLHKYDLLPVTTTASDAMSEDPSLKPVQPFLQKLSTARLYPLGDPTWGAVSTEMKKKLGKAVTGDPRQVLQQLQTYANHRVTDLKAADAKTKS</sequence>
<keyword evidence="1" id="KW-0732">Signal</keyword>
<dbReference type="PANTHER" id="PTHR43649:SF30">
    <property type="entry name" value="ABC TRANSPORTER SUBSTRATE-BINDING PROTEIN"/>
    <property type="match status" value="1"/>
</dbReference>
<dbReference type="Gene3D" id="3.40.190.10">
    <property type="entry name" value="Periplasmic binding protein-like II"/>
    <property type="match status" value="1"/>
</dbReference>
<evidence type="ECO:0000313" key="2">
    <source>
        <dbReference type="EMBL" id="GGO87053.1"/>
    </source>
</evidence>
<comment type="caution">
    <text evidence="2">The sequence shown here is derived from an EMBL/GenBank/DDBJ whole genome shotgun (WGS) entry which is preliminary data.</text>
</comment>
<evidence type="ECO:0000256" key="1">
    <source>
        <dbReference type="SAM" id="SignalP"/>
    </source>
</evidence>
<keyword evidence="3" id="KW-1185">Reference proteome</keyword>
<organism evidence="2 3">
    <name type="scientific">Wenjunlia tyrosinilytica</name>
    <dbReference type="NCBI Taxonomy" id="1544741"/>
    <lineage>
        <taxon>Bacteria</taxon>
        <taxon>Bacillati</taxon>
        <taxon>Actinomycetota</taxon>
        <taxon>Actinomycetes</taxon>
        <taxon>Kitasatosporales</taxon>
        <taxon>Streptomycetaceae</taxon>
        <taxon>Wenjunlia</taxon>
    </lineage>
</organism>
<proteinExistence type="predicted"/>
<accession>A0A918DXT6</accession>
<reference evidence="2" key="2">
    <citation type="submission" date="2020-09" db="EMBL/GenBank/DDBJ databases">
        <authorList>
            <person name="Sun Q."/>
            <person name="Zhou Y."/>
        </authorList>
    </citation>
    <scope>NUCLEOTIDE SEQUENCE</scope>
    <source>
        <strain evidence="2">CGMCC 4.7201</strain>
    </source>
</reference>
<dbReference type="AlphaFoldDB" id="A0A918DXT6"/>
<dbReference type="InterPro" id="IPR006059">
    <property type="entry name" value="SBP"/>
</dbReference>
<dbReference type="InterPro" id="IPR050490">
    <property type="entry name" value="Bact_solute-bd_prot1"/>
</dbReference>